<dbReference type="AlphaFoldDB" id="A0A8H7C178"/>
<dbReference type="InterPro" id="IPR001810">
    <property type="entry name" value="F-box_dom"/>
</dbReference>
<sequence>MLDALPYDILSLVTEFLPLYEVRKLAAVNRRLRHAVGLDAKFREIRLDRHDSRMKGICEMLSRRDVANHVRRLTMQPWLVRPGTKTHASRSENIWNHVNTFFNPHYMEQQADRRIRKRVRKDIARVTDAIRRLRYVEEYCIIYDEESRYHREFFNKLLSPTLETFAPTLYKLTIKVPFELLPHLSYVRLPELHELDICMCTGEAFMDQIKYALDGFFVFLHNITTLQHLGISVTSFSRRLDISHFSQRWGKFPDLKSLSLCIPFNGAALSSPESFYEHVVKPHASTLEKLRLSTTRASVPLGPVPRHCQNWIQRIIKSSFDTPFPRLREVELALRPLRANLDDLKTFLENRAPTLEKLTLTDRALQVHELRDLFESLCLSRVFPSGRNDTLESLKMKVDVLSPTLLVLAAECFPELKSLNLTFADVWSASPDLRGRTQQNLYVAFVRFLLPYKSTLFANWRLRNLALDEGPTKFPWFRNLERVCIDCFSSPIPVGELSYLAI</sequence>
<dbReference type="SUPFAM" id="SSF81383">
    <property type="entry name" value="F-box domain"/>
    <property type="match status" value="1"/>
</dbReference>
<dbReference type="InterPro" id="IPR036047">
    <property type="entry name" value="F-box-like_dom_sf"/>
</dbReference>
<dbReference type="Gene3D" id="3.80.10.10">
    <property type="entry name" value="Ribonuclease Inhibitor"/>
    <property type="match status" value="1"/>
</dbReference>
<dbReference type="PROSITE" id="PS50181">
    <property type="entry name" value="FBOX"/>
    <property type="match status" value="1"/>
</dbReference>
<dbReference type="Proteomes" id="UP000629468">
    <property type="component" value="Unassembled WGS sequence"/>
</dbReference>
<dbReference type="SUPFAM" id="SSF52047">
    <property type="entry name" value="RNI-like"/>
    <property type="match status" value="1"/>
</dbReference>
<evidence type="ECO:0000259" key="1">
    <source>
        <dbReference type="PROSITE" id="PS50181"/>
    </source>
</evidence>
<evidence type="ECO:0000313" key="3">
    <source>
        <dbReference type="Proteomes" id="UP000629468"/>
    </source>
</evidence>
<feature type="domain" description="F-box" evidence="1">
    <location>
        <begin position="1"/>
        <end position="45"/>
    </location>
</feature>
<evidence type="ECO:0000313" key="2">
    <source>
        <dbReference type="EMBL" id="KAF7760188.1"/>
    </source>
</evidence>
<name>A0A8H7C178_AGABI</name>
<dbReference type="EMBL" id="JABXXO010000015">
    <property type="protein sequence ID" value="KAF7760188.1"/>
    <property type="molecule type" value="Genomic_DNA"/>
</dbReference>
<reference evidence="2 3" key="1">
    <citation type="journal article" name="Sci. Rep.">
        <title>Telomere-to-telomere assembled and centromere annotated genomes of the two main subspecies of the button mushroom Agaricus bisporus reveal especially polymorphic chromosome ends.</title>
        <authorList>
            <person name="Sonnenberg A.S.M."/>
            <person name="Sedaghat-Telgerd N."/>
            <person name="Lavrijssen B."/>
            <person name="Ohm R.A."/>
            <person name="Hendrickx P.M."/>
            <person name="Scholtmeijer K."/>
            <person name="Baars J.J.P."/>
            <person name="van Peer A."/>
        </authorList>
    </citation>
    <scope>NUCLEOTIDE SEQUENCE [LARGE SCALE GENOMIC DNA]</scope>
    <source>
        <strain evidence="2 3">H119_p4</strain>
    </source>
</reference>
<dbReference type="InterPro" id="IPR032675">
    <property type="entry name" value="LRR_dom_sf"/>
</dbReference>
<comment type="caution">
    <text evidence="2">The sequence shown here is derived from an EMBL/GenBank/DDBJ whole genome shotgun (WGS) entry which is preliminary data.</text>
</comment>
<protein>
    <recommendedName>
        <fullName evidence="1">F-box domain-containing protein</fullName>
    </recommendedName>
</protein>
<accession>A0A8H7C178</accession>
<proteinExistence type="predicted"/>
<gene>
    <name evidence="2" type="ORF">Agabi119p4_10864</name>
</gene>
<organism evidence="2 3">
    <name type="scientific">Agaricus bisporus var. burnettii</name>
    <dbReference type="NCBI Taxonomy" id="192524"/>
    <lineage>
        <taxon>Eukaryota</taxon>
        <taxon>Fungi</taxon>
        <taxon>Dikarya</taxon>
        <taxon>Basidiomycota</taxon>
        <taxon>Agaricomycotina</taxon>
        <taxon>Agaricomycetes</taxon>
        <taxon>Agaricomycetidae</taxon>
        <taxon>Agaricales</taxon>
        <taxon>Agaricineae</taxon>
        <taxon>Agaricaceae</taxon>
        <taxon>Agaricus</taxon>
    </lineage>
</organism>